<comment type="caution">
    <text evidence="1">The sequence shown here is derived from an EMBL/GenBank/DDBJ whole genome shotgun (WGS) entry which is preliminary data.</text>
</comment>
<protein>
    <submittedName>
        <fullName evidence="1">Uncharacterized protein</fullName>
    </submittedName>
</protein>
<accession>A0A0F9JHB7</accession>
<organism evidence="1">
    <name type="scientific">marine sediment metagenome</name>
    <dbReference type="NCBI Taxonomy" id="412755"/>
    <lineage>
        <taxon>unclassified sequences</taxon>
        <taxon>metagenomes</taxon>
        <taxon>ecological metagenomes</taxon>
    </lineage>
</organism>
<sequence length="94" mass="10433">MYNRDVGGATIPDWHTIFHPSFATPAMAREALITLREFAKVINIPEKTVWRVYPRGVGLVVTAKWKFSDPGAVPATEVDNIGGIPILLKEKESE</sequence>
<proteinExistence type="predicted"/>
<reference evidence="1" key="1">
    <citation type="journal article" date="2015" name="Nature">
        <title>Complex archaea that bridge the gap between prokaryotes and eukaryotes.</title>
        <authorList>
            <person name="Spang A."/>
            <person name="Saw J.H."/>
            <person name="Jorgensen S.L."/>
            <person name="Zaremba-Niedzwiedzka K."/>
            <person name="Martijn J."/>
            <person name="Lind A.E."/>
            <person name="van Eijk R."/>
            <person name="Schleper C."/>
            <person name="Guy L."/>
            <person name="Ettema T.J."/>
        </authorList>
    </citation>
    <scope>NUCLEOTIDE SEQUENCE</scope>
</reference>
<evidence type="ECO:0000313" key="1">
    <source>
        <dbReference type="EMBL" id="KKM05161.1"/>
    </source>
</evidence>
<gene>
    <name evidence="1" type="ORF">LCGC14_1756900</name>
</gene>
<dbReference type="EMBL" id="LAZR01016285">
    <property type="protein sequence ID" value="KKM05161.1"/>
    <property type="molecule type" value="Genomic_DNA"/>
</dbReference>
<dbReference type="AlphaFoldDB" id="A0A0F9JHB7"/>
<name>A0A0F9JHB7_9ZZZZ</name>